<sequence length="124" mass="13765">SSSAYLAVKRRSSPVRRHFTSSVAPRVSCDAAFSVGQPRSISGSRTSVRFSSSARGKSTPPGTPRRRDSSVFVVPPVSSLDLWSYPLDRDHDKDCFFYVIGIVLVLRTPGAINSIRKHQKMNRR</sequence>
<name>A0A653CEW1_CALMS</name>
<keyword evidence="2" id="KW-0472">Membrane</keyword>
<reference evidence="3 4" key="1">
    <citation type="submission" date="2019-01" db="EMBL/GenBank/DDBJ databases">
        <authorList>
            <person name="Sayadi A."/>
        </authorList>
    </citation>
    <scope>NUCLEOTIDE SEQUENCE [LARGE SCALE GENOMIC DNA]</scope>
</reference>
<gene>
    <name evidence="3" type="ORF">CALMAC_LOCUS8417</name>
</gene>
<proteinExistence type="predicted"/>
<protein>
    <submittedName>
        <fullName evidence="3">Uncharacterized protein</fullName>
    </submittedName>
</protein>
<keyword evidence="4" id="KW-1185">Reference proteome</keyword>
<keyword evidence="2" id="KW-0812">Transmembrane</keyword>
<keyword evidence="2" id="KW-1133">Transmembrane helix</keyword>
<organism evidence="3 4">
    <name type="scientific">Callosobruchus maculatus</name>
    <name type="common">Southern cowpea weevil</name>
    <name type="synonym">Pulse bruchid</name>
    <dbReference type="NCBI Taxonomy" id="64391"/>
    <lineage>
        <taxon>Eukaryota</taxon>
        <taxon>Metazoa</taxon>
        <taxon>Ecdysozoa</taxon>
        <taxon>Arthropoda</taxon>
        <taxon>Hexapoda</taxon>
        <taxon>Insecta</taxon>
        <taxon>Pterygota</taxon>
        <taxon>Neoptera</taxon>
        <taxon>Endopterygota</taxon>
        <taxon>Coleoptera</taxon>
        <taxon>Polyphaga</taxon>
        <taxon>Cucujiformia</taxon>
        <taxon>Chrysomeloidea</taxon>
        <taxon>Chrysomelidae</taxon>
        <taxon>Bruchinae</taxon>
        <taxon>Bruchini</taxon>
        <taxon>Callosobruchus</taxon>
    </lineage>
</organism>
<dbReference type="Proteomes" id="UP000410492">
    <property type="component" value="Unassembled WGS sequence"/>
</dbReference>
<evidence type="ECO:0000256" key="2">
    <source>
        <dbReference type="SAM" id="Phobius"/>
    </source>
</evidence>
<evidence type="ECO:0000313" key="3">
    <source>
        <dbReference type="EMBL" id="VEN46266.1"/>
    </source>
</evidence>
<evidence type="ECO:0000256" key="1">
    <source>
        <dbReference type="SAM" id="MobiDB-lite"/>
    </source>
</evidence>
<feature type="non-terminal residue" evidence="3">
    <location>
        <position position="1"/>
    </location>
</feature>
<dbReference type="EMBL" id="CAACVG010007604">
    <property type="protein sequence ID" value="VEN46266.1"/>
    <property type="molecule type" value="Genomic_DNA"/>
</dbReference>
<feature type="region of interest" description="Disordered" evidence="1">
    <location>
        <begin position="36"/>
        <end position="70"/>
    </location>
</feature>
<feature type="transmembrane region" description="Helical" evidence="2">
    <location>
        <begin position="96"/>
        <end position="115"/>
    </location>
</feature>
<evidence type="ECO:0000313" key="4">
    <source>
        <dbReference type="Proteomes" id="UP000410492"/>
    </source>
</evidence>
<feature type="compositionally biased region" description="Low complexity" evidence="1">
    <location>
        <begin position="40"/>
        <end position="55"/>
    </location>
</feature>
<dbReference type="AlphaFoldDB" id="A0A653CEW1"/>
<accession>A0A653CEW1</accession>